<reference evidence="2 3" key="1">
    <citation type="submission" date="2023-01" db="EMBL/GenBank/DDBJ databases">
        <title>Minimal conservation of predation-associated metabolite biosynthetic gene clusters underscores biosynthetic potential of Myxococcota including descriptions for ten novel species: Archangium lansinium sp. nov., Myxococcus landrumus sp. nov., Nannocystis bai.</title>
        <authorList>
            <person name="Ahearne A."/>
            <person name="Stevens C."/>
            <person name="Dowd S."/>
        </authorList>
    </citation>
    <scope>NUCLEOTIDE SEQUENCE [LARGE SCALE GENOMIC DNA]</scope>
    <source>
        <strain evidence="2 3">WIWO2</strain>
    </source>
</reference>
<evidence type="ECO:0000313" key="2">
    <source>
        <dbReference type="EMBL" id="MDC0681548.1"/>
    </source>
</evidence>
<evidence type="ECO:0000256" key="1">
    <source>
        <dbReference type="SAM" id="MobiDB-lite"/>
    </source>
</evidence>
<dbReference type="EMBL" id="JAQNDK010000003">
    <property type="protein sequence ID" value="MDC0681548.1"/>
    <property type="molecule type" value="Genomic_DNA"/>
</dbReference>
<keyword evidence="3" id="KW-1185">Reference proteome</keyword>
<accession>A0ABT5C7B8</accession>
<gene>
    <name evidence="2" type="ORF">POL72_27665</name>
</gene>
<evidence type="ECO:0000313" key="3">
    <source>
        <dbReference type="Proteomes" id="UP001217485"/>
    </source>
</evidence>
<name>A0ABT5C7B8_9BACT</name>
<dbReference type="RefSeq" id="WP_272098721.1">
    <property type="nucleotide sequence ID" value="NZ_JAQNDK010000003.1"/>
</dbReference>
<feature type="region of interest" description="Disordered" evidence="1">
    <location>
        <begin position="175"/>
        <end position="200"/>
    </location>
</feature>
<dbReference type="Proteomes" id="UP001217485">
    <property type="component" value="Unassembled WGS sequence"/>
</dbReference>
<protein>
    <recommendedName>
        <fullName evidence="4">Winged helix-turn-helix domain-containing protein</fullName>
    </recommendedName>
</protein>
<organism evidence="2 3">
    <name type="scientific">Sorangium atrum</name>
    <dbReference type="NCBI Taxonomy" id="2995308"/>
    <lineage>
        <taxon>Bacteria</taxon>
        <taxon>Pseudomonadati</taxon>
        <taxon>Myxococcota</taxon>
        <taxon>Polyangia</taxon>
        <taxon>Polyangiales</taxon>
        <taxon>Polyangiaceae</taxon>
        <taxon>Sorangium</taxon>
    </lineage>
</organism>
<evidence type="ECO:0008006" key="4">
    <source>
        <dbReference type="Google" id="ProtNLM"/>
    </source>
</evidence>
<comment type="caution">
    <text evidence="2">The sequence shown here is derived from an EMBL/GenBank/DDBJ whole genome shotgun (WGS) entry which is preliminary data.</text>
</comment>
<proteinExistence type="predicted"/>
<feature type="compositionally biased region" description="Low complexity" evidence="1">
    <location>
        <begin position="182"/>
        <end position="193"/>
    </location>
</feature>
<sequence>MATDTATTHANEAPQQAWVRWQREHADVMEGATRSQQVLLEAAMRFVAVIAAQPILLRVAAYFSLHAEMGLTAAQVGAAVRRIDRAMCTVRTLTTQQLLESIWAEIGRHRQPRLRPKHAGLIAKYLVDHPRCTQPEVVAFIERELGIDMEQQRLRRFLDAYGLLVFRPDHDRAEAHVARPTSSGAPISGAPSSCCRPRSP</sequence>